<dbReference type="InterPro" id="IPR050312">
    <property type="entry name" value="IolE/XylAMocC-like"/>
</dbReference>
<name>A0A2S8G3G7_9BACT</name>
<feature type="chain" id="PRO_5015752440" description="Xylose isomerase-like TIM barrel domain-containing protein" evidence="1">
    <location>
        <begin position="22"/>
        <end position="315"/>
    </location>
</feature>
<dbReference type="InterPro" id="IPR013022">
    <property type="entry name" value="Xyl_isomerase-like_TIM-brl"/>
</dbReference>
<evidence type="ECO:0000313" key="3">
    <source>
        <dbReference type="EMBL" id="PQO38840.1"/>
    </source>
</evidence>
<dbReference type="PANTHER" id="PTHR12110:SF53">
    <property type="entry name" value="BLR5974 PROTEIN"/>
    <property type="match status" value="1"/>
</dbReference>
<gene>
    <name evidence="3" type="ORF">C5Y96_02930</name>
</gene>
<dbReference type="Pfam" id="PF01261">
    <property type="entry name" value="AP_endonuc_2"/>
    <property type="match status" value="1"/>
</dbReference>
<evidence type="ECO:0000313" key="4">
    <source>
        <dbReference type="Proteomes" id="UP000240009"/>
    </source>
</evidence>
<dbReference type="Gene3D" id="3.20.20.150">
    <property type="entry name" value="Divalent-metal-dependent TIM barrel enzymes"/>
    <property type="match status" value="1"/>
</dbReference>
<comment type="caution">
    <text evidence="3">The sequence shown here is derived from an EMBL/GenBank/DDBJ whole genome shotgun (WGS) entry which is preliminary data.</text>
</comment>
<keyword evidence="1" id="KW-0732">Signal</keyword>
<dbReference type="PANTHER" id="PTHR12110">
    <property type="entry name" value="HYDROXYPYRUVATE ISOMERASE"/>
    <property type="match status" value="1"/>
</dbReference>
<dbReference type="SUPFAM" id="SSF51658">
    <property type="entry name" value="Xylose isomerase-like"/>
    <property type="match status" value="1"/>
</dbReference>
<dbReference type="InterPro" id="IPR036237">
    <property type="entry name" value="Xyl_isomerase-like_sf"/>
</dbReference>
<dbReference type="PROSITE" id="PS51318">
    <property type="entry name" value="TAT"/>
    <property type="match status" value="1"/>
</dbReference>
<dbReference type="AlphaFoldDB" id="A0A2S8G3G7"/>
<sequence length="315" mass="35043">MMNRREFLTSTLAAGMLTPLAKSLIAAAPASTMTLGYGTYGLKSFTSEQAIDLIAGTGFDSIEFTIWPDWDLDPAKVDTSRRKLLREKLEKSPLKLTSLMENLSVQKPGENLSVRLERIKRVAELAHDLSPKNPPLMQTVLHGSMTSKGILRQYADELAEWVKVADSVDLTIAFKPHRGSTVSRPDEAVWIIKSLGQPERLKICYDYSHYDLRDMTLESTVKEALPWIAHVAVKDVVPTEKGTRFVLPGAGGRIDYAHLLTLLQQGGYRGDVSCEVSGQVWSQPGYDPKATMKTCYANMSQAFEKADVPRPMKNR</sequence>
<accession>A0A2S8G3G7</accession>
<dbReference type="RefSeq" id="WP_105350040.1">
    <property type="nucleotide sequence ID" value="NZ_PUIA01000016.1"/>
</dbReference>
<proteinExistence type="predicted"/>
<evidence type="ECO:0000256" key="1">
    <source>
        <dbReference type="SAM" id="SignalP"/>
    </source>
</evidence>
<dbReference type="OrthoDB" id="9780241at2"/>
<reference evidence="3 4" key="1">
    <citation type="submission" date="2018-02" db="EMBL/GenBank/DDBJ databases">
        <title>Comparative genomes isolates from brazilian mangrove.</title>
        <authorList>
            <person name="Araujo J.E."/>
            <person name="Taketani R.G."/>
            <person name="Silva M.C.P."/>
            <person name="Loureco M.V."/>
            <person name="Andreote F.D."/>
        </authorList>
    </citation>
    <scope>NUCLEOTIDE SEQUENCE [LARGE SCALE GENOMIC DNA]</scope>
    <source>
        <strain evidence="3 4">HEX-2 MGV</strain>
    </source>
</reference>
<feature type="domain" description="Xylose isomerase-like TIM barrel" evidence="2">
    <location>
        <begin position="52"/>
        <end position="279"/>
    </location>
</feature>
<dbReference type="InterPro" id="IPR006311">
    <property type="entry name" value="TAT_signal"/>
</dbReference>
<evidence type="ECO:0000259" key="2">
    <source>
        <dbReference type="Pfam" id="PF01261"/>
    </source>
</evidence>
<dbReference type="EMBL" id="PUIA01000016">
    <property type="protein sequence ID" value="PQO38840.1"/>
    <property type="molecule type" value="Genomic_DNA"/>
</dbReference>
<dbReference type="Proteomes" id="UP000240009">
    <property type="component" value="Unassembled WGS sequence"/>
</dbReference>
<protein>
    <recommendedName>
        <fullName evidence="2">Xylose isomerase-like TIM barrel domain-containing protein</fullName>
    </recommendedName>
</protein>
<organism evidence="3 4">
    <name type="scientific">Blastopirellula marina</name>
    <dbReference type="NCBI Taxonomy" id="124"/>
    <lineage>
        <taxon>Bacteria</taxon>
        <taxon>Pseudomonadati</taxon>
        <taxon>Planctomycetota</taxon>
        <taxon>Planctomycetia</taxon>
        <taxon>Pirellulales</taxon>
        <taxon>Pirellulaceae</taxon>
        <taxon>Blastopirellula</taxon>
    </lineage>
</organism>
<feature type="signal peptide" evidence="1">
    <location>
        <begin position="1"/>
        <end position="21"/>
    </location>
</feature>